<comment type="subunit">
    <text evidence="12">Homodimer. Found in a complex with SYCP1 and SYCE2. Interacts with SYCP1, SYCE2 and SYCE3. Interacts with SIX6OS1.</text>
</comment>
<comment type="subcellular location">
    <subcellularLocation>
        <location evidence="2">Chromosome</location>
    </subcellularLocation>
    <subcellularLocation>
        <location evidence="1">Nucleus</location>
    </subcellularLocation>
</comment>
<evidence type="ECO:0000256" key="3">
    <source>
        <dbReference type="ARBA" id="ARBA00010094"/>
    </source>
</evidence>
<evidence type="ECO:0000256" key="11">
    <source>
        <dbReference type="ARBA" id="ARBA00045754"/>
    </source>
</evidence>
<evidence type="ECO:0000256" key="9">
    <source>
        <dbReference type="ARBA" id="ARBA00023306"/>
    </source>
</evidence>
<gene>
    <name evidence="15" type="primary">Syce1</name>
</gene>
<dbReference type="AlphaFoldDB" id="A0A8C6RHS5"/>
<dbReference type="PANTHER" id="PTHR21731">
    <property type="entry name" value="SYNAPTONEMAL COMPLEX CENTRAL ELEMENT PROTEIN 1-LIKE"/>
    <property type="match status" value="1"/>
</dbReference>
<dbReference type="GO" id="GO:0007130">
    <property type="term" value="P:synaptonemal complex assembly"/>
    <property type="evidence" value="ECO:0007669"/>
    <property type="project" value="InterPro"/>
</dbReference>
<sequence length="86" mass="9491">MASRPQPLGVASDGFAGPGHSPQAATVGNMEPRIEVLINRINEVQQAKKKAVEELGEAQTVWDTLQKELDSLHEEKVRMKEILSKK</sequence>
<feature type="coiled-coil region" evidence="13">
    <location>
        <begin position="34"/>
        <end position="61"/>
    </location>
</feature>
<evidence type="ECO:0000256" key="14">
    <source>
        <dbReference type="SAM" id="MobiDB-lite"/>
    </source>
</evidence>
<proteinExistence type="inferred from homology"/>
<dbReference type="Pfam" id="PF15233">
    <property type="entry name" value="SYCE1"/>
    <property type="match status" value="1"/>
</dbReference>
<reference evidence="15" key="2">
    <citation type="submission" date="2025-09" db="UniProtKB">
        <authorList>
            <consortium name="Ensembl"/>
        </authorList>
    </citation>
    <scope>IDENTIFICATION</scope>
</reference>
<keyword evidence="6 13" id="KW-0175">Coiled coil</keyword>
<keyword evidence="5" id="KW-0132">Cell division</keyword>
<dbReference type="GeneTree" id="ENSGT00390000017352"/>
<keyword evidence="9" id="KW-0131">Cell cycle</keyword>
<evidence type="ECO:0000256" key="2">
    <source>
        <dbReference type="ARBA" id="ARBA00004286"/>
    </source>
</evidence>
<evidence type="ECO:0000256" key="1">
    <source>
        <dbReference type="ARBA" id="ARBA00004123"/>
    </source>
</evidence>
<evidence type="ECO:0000256" key="12">
    <source>
        <dbReference type="ARBA" id="ARBA00046827"/>
    </source>
</evidence>
<keyword evidence="4" id="KW-0158">Chromosome</keyword>
<dbReference type="Proteomes" id="UP000694381">
    <property type="component" value="Unassembled WGS sequence"/>
</dbReference>
<organism evidence="15 16">
    <name type="scientific">Nannospalax galili</name>
    <name type="common">Northern Israeli blind subterranean mole rat</name>
    <name type="synonym">Spalax galili</name>
    <dbReference type="NCBI Taxonomy" id="1026970"/>
    <lineage>
        <taxon>Eukaryota</taxon>
        <taxon>Metazoa</taxon>
        <taxon>Chordata</taxon>
        <taxon>Craniata</taxon>
        <taxon>Vertebrata</taxon>
        <taxon>Euteleostomi</taxon>
        <taxon>Mammalia</taxon>
        <taxon>Eutheria</taxon>
        <taxon>Euarchontoglires</taxon>
        <taxon>Glires</taxon>
        <taxon>Rodentia</taxon>
        <taxon>Myomorpha</taxon>
        <taxon>Muroidea</taxon>
        <taxon>Spalacidae</taxon>
        <taxon>Spalacinae</taxon>
        <taxon>Nannospalax</taxon>
    </lineage>
</organism>
<comment type="function">
    <text evidence="11">Major component of the transverse central element of synaptonemal complexes (SCS), formed between homologous chromosomes during meiotic prophase. Requires SYCP1 in order to be incorporated into the central element. May have a role in the synaptonemal complex assembly, stabilization and recombination.</text>
</comment>
<dbReference type="GO" id="GO:0000795">
    <property type="term" value="C:synaptonemal complex"/>
    <property type="evidence" value="ECO:0007669"/>
    <property type="project" value="InterPro"/>
</dbReference>
<evidence type="ECO:0000313" key="15">
    <source>
        <dbReference type="Ensembl" id="ENSNGAP00000018331.1"/>
    </source>
</evidence>
<keyword evidence="7" id="KW-0539">Nucleus</keyword>
<keyword evidence="16" id="KW-1185">Reference proteome</keyword>
<dbReference type="InterPro" id="IPR026676">
    <property type="entry name" value="SYCE1"/>
</dbReference>
<dbReference type="PANTHER" id="PTHR21731:SF0">
    <property type="entry name" value="SYNAPTONEMAL COMPLEX CENTRAL ELEMENT PROTEIN 1"/>
    <property type="match status" value="1"/>
</dbReference>
<feature type="region of interest" description="Disordered" evidence="14">
    <location>
        <begin position="1"/>
        <end position="28"/>
    </location>
</feature>
<reference evidence="15" key="1">
    <citation type="submission" date="2025-08" db="UniProtKB">
        <authorList>
            <consortium name="Ensembl"/>
        </authorList>
    </citation>
    <scope>IDENTIFICATION</scope>
</reference>
<evidence type="ECO:0000256" key="4">
    <source>
        <dbReference type="ARBA" id="ARBA00022454"/>
    </source>
</evidence>
<evidence type="ECO:0000313" key="16">
    <source>
        <dbReference type="Proteomes" id="UP000694381"/>
    </source>
</evidence>
<keyword evidence="8" id="KW-0469">Meiosis</keyword>
<name>A0A8C6RHS5_NANGA</name>
<evidence type="ECO:0000256" key="5">
    <source>
        <dbReference type="ARBA" id="ARBA00022618"/>
    </source>
</evidence>
<protein>
    <recommendedName>
        <fullName evidence="10">Synaptonemal complex central element protein 1</fullName>
    </recommendedName>
</protein>
<evidence type="ECO:0000256" key="13">
    <source>
        <dbReference type="SAM" id="Coils"/>
    </source>
</evidence>
<evidence type="ECO:0000256" key="8">
    <source>
        <dbReference type="ARBA" id="ARBA00023254"/>
    </source>
</evidence>
<evidence type="ECO:0000256" key="7">
    <source>
        <dbReference type="ARBA" id="ARBA00023242"/>
    </source>
</evidence>
<evidence type="ECO:0000256" key="10">
    <source>
        <dbReference type="ARBA" id="ARBA00039883"/>
    </source>
</evidence>
<evidence type="ECO:0000256" key="6">
    <source>
        <dbReference type="ARBA" id="ARBA00023054"/>
    </source>
</evidence>
<dbReference type="Ensembl" id="ENSNGAT00000023978.1">
    <property type="protein sequence ID" value="ENSNGAP00000018331.1"/>
    <property type="gene ID" value="ENSNGAG00000018488.1"/>
</dbReference>
<dbReference type="GO" id="GO:0051301">
    <property type="term" value="P:cell division"/>
    <property type="evidence" value="ECO:0007669"/>
    <property type="project" value="UniProtKB-KW"/>
</dbReference>
<comment type="similarity">
    <text evidence="3">Belongs to the SYCE family.</text>
</comment>
<accession>A0A8C6RHS5</accession>